<comment type="cofactor">
    <cofactor evidence="1 5">
        <name>pyridoxal 5'-phosphate</name>
        <dbReference type="ChEBI" id="CHEBI:597326"/>
    </cofactor>
</comment>
<keyword evidence="7" id="KW-0032">Aminotransferase</keyword>
<dbReference type="GO" id="GO:0004760">
    <property type="term" value="F:L-serine-pyruvate transaminase activity"/>
    <property type="evidence" value="ECO:0007669"/>
    <property type="project" value="TreeGrafter"/>
</dbReference>
<name>A0AAE5CBQ0_9BACT</name>
<proteinExistence type="inferred from homology"/>
<dbReference type="InterPro" id="IPR015424">
    <property type="entry name" value="PyrdxlP-dep_Trfase"/>
</dbReference>
<dbReference type="PIRSF" id="PIRSF000524">
    <property type="entry name" value="SPT"/>
    <property type="match status" value="1"/>
</dbReference>
<protein>
    <submittedName>
        <fullName evidence="7">Alanine--glyoxylate aminotransferase family protein</fullName>
    </submittedName>
</protein>
<dbReference type="PANTHER" id="PTHR21152:SF40">
    <property type="entry name" value="ALANINE--GLYOXYLATE AMINOTRANSFERASE"/>
    <property type="match status" value="1"/>
</dbReference>
<feature type="modified residue" description="N6-(pyridoxal phosphate)lysine" evidence="5">
    <location>
        <position position="193"/>
    </location>
</feature>
<dbReference type="InterPro" id="IPR024169">
    <property type="entry name" value="SP_NH2Trfase/AEP_transaminase"/>
</dbReference>
<dbReference type="EMBL" id="JAACAK010000047">
    <property type="protein sequence ID" value="NIR74715.1"/>
    <property type="molecule type" value="Genomic_DNA"/>
</dbReference>
<dbReference type="InterPro" id="IPR015421">
    <property type="entry name" value="PyrdxlP-dep_Trfase_major"/>
</dbReference>
<dbReference type="Pfam" id="PF00266">
    <property type="entry name" value="Aminotran_5"/>
    <property type="match status" value="1"/>
</dbReference>
<evidence type="ECO:0000256" key="5">
    <source>
        <dbReference type="PIRSR" id="PIRSR000524-50"/>
    </source>
</evidence>
<comment type="caution">
    <text evidence="7">The sequence shown here is derived from an EMBL/GenBank/DDBJ whole genome shotgun (WGS) entry which is preliminary data.</text>
</comment>
<evidence type="ECO:0000256" key="4">
    <source>
        <dbReference type="PIRSR" id="PIRSR000524-1"/>
    </source>
</evidence>
<comment type="similarity">
    <text evidence="2">Belongs to the class-V pyridoxal-phosphate-dependent aminotransferase family.</text>
</comment>
<dbReference type="AlphaFoldDB" id="A0AAE5CBQ0"/>
<dbReference type="Proteomes" id="UP000702544">
    <property type="component" value="Unassembled WGS sequence"/>
</dbReference>
<keyword evidence="7" id="KW-0808">Transferase</keyword>
<sequence>MHDLIDFGKYFLPGPTEVRPELLRAMDRPVIGHRGPEMEALMERIQPRLRRLFRTDRPVYVSTSSATGLMEAAIRNCAPERVLSLVCGAFSERFHKIAVTCGRQAERLDVEPGDSNEPGPLIEALEGGGFDAVTVVHSETSTGVLNPIAEIAGAVRQASPDTLVLVDCVTSIAAAPVETREWGLDFALTGSQKGMALPPGLAFGAASQRAYDRSREIPGRGLYFSFDAFEAATSKNQTPNTPASSLIFALDVQLERIEAEGLEARWARHREMAERTWRWVDEMRDRHGVELEVLAAEGRRSPSVTCVKVPEGLSGVEITRRMGQRGFTIAAGYGKLRESTFRIGHMGDHTLDELEALLENLTGVITGKR</sequence>
<feature type="domain" description="Aminotransferase class V" evidence="6">
    <location>
        <begin position="33"/>
        <end position="332"/>
    </location>
</feature>
<dbReference type="InterPro" id="IPR015422">
    <property type="entry name" value="PyrdxlP-dep_Trfase_small"/>
</dbReference>
<evidence type="ECO:0000256" key="2">
    <source>
        <dbReference type="ARBA" id="ARBA00009236"/>
    </source>
</evidence>
<feature type="binding site" evidence="4">
    <location>
        <position position="342"/>
    </location>
    <ligand>
        <name>substrate</name>
    </ligand>
</feature>
<evidence type="ECO:0000256" key="1">
    <source>
        <dbReference type="ARBA" id="ARBA00001933"/>
    </source>
</evidence>
<keyword evidence="3 5" id="KW-0663">Pyridoxal phosphate</keyword>
<evidence type="ECO:0000256" key="3">
    <source>
        <dbReference type="ARBA" id="ARBA00022898"/>
    </source>
</evidence>
<dbReference type="GO" id="GO:0008453">
    <property type="term" value="F:alanine-glyoxylate transaminase activity"/>
    <property type="evidence" value="ECO:0007669"/>
    <property type="project" value="TreeGrafter"/>
</dbReference>
<dbReference type="PANTHER" id="PTHR21152">
    <property type="entry name" value="AMINOTRANSFERASE CLASS V"/>
    <property type="match status" value="1"/>
</dbReference>
<dbReference type="SUPFAM" id="SSF53383">
    <property type="entry name" value="PLP-dependent transferases"/>
    <property type="match status" value="1"/>
</dbReference>
<reference evidence="7 8" key="1">
    <citation type="submission" date="2020-01" db="EMBL/GenBank/DDBJ databases">
        <title>Genomes assembled from Gulf of Kutch pelagic sediment metagenomes.</title>
        <authorList>
            <person name="Chandrashekar M."/>
            <person name="Mahajan M.S."/>
            <person name="Dave K.J."/>
            <person name="Vatsa P."/>
            <person name="Nathani N.M."/>
        </authorList>
    </citation>
    <scope>NUCLEOTIDE SEQUENCE [LARGE SCALE GENOMIC DNA]</scope>
    <source>
        <strain evidence="7">KS3-K002</strain>
    </source>
</reference>
<gene>
    <name evidence="7" type="ORF">GWO12_06335</name>
</gene>
<accession>A0AAE5CBQ0</accession>
<dbReference type="InterPro" id="IPR000192">
    <property type="entry name" value="Aminotrans_V_dom"/>
</dbReference>
<evidence type="ECO:0000313" key="7">
    <source>
        <dbReference type="EMBL" id="NIR74715.1"/>
    </source>
</evidence>
<dbReference type="Gene3D" id="3.40.640.10">
    <property type="entry name" value="Type I PLP-dependent aspartate aminotransferase-like (Major domain)"/>
    <property type="match status" value="1"/>
</dbReference>
<evidence type="ECO:0000259" key="6">
    <source>
        <dbReference type="Pfam" id="PF00266"/>
    </source>
</evidence>
<dbReference type="Gene3D" id="3.90.1150.10">
    <property type="entry name" value="Aspartate Aminotransferase, domain 1"/>
    <property type="match status" value="1"/>
</dbReference>
<dbReference type="GO" id="GO:0019265">
    <property type="term" value="P:glycine biosynthetic process, by transamination of glyoxylate"/>
    <property type="evidence" value="ECO:0007669"/>
    <property type="project" value="TreeGrafter"/>
</dbReference>
<organism evidence="7 8">
    <name type="scientific">Candidatus Kutchimonas denitrificans</name>
    <dbReference type="NCBI Taxonomy" id="3056748"/>
    <lineage>
        <taxon>Bacteria</taxon>
        <taxon>Pseudomonadati</taxon>
        <taxon>Gemmatimonadota</taxon>
        <taxon>Gemmatimonadia</taxon>
        <taxon>Candidatus Palauibacterales</taxon>
        <taxon>Candidatus Palauibacteraceae</taxon>
        <taxon>Candidatus Kutchimonas</taxon>
    </lineage>
</organism>
<evidence type="ECO:0000313" key="8">
    <source>
        <dbReference type="Proteomes" id="UP000702544"/>
    </source>
</evidence>